<feature type="region of interest" description="Disordered" evidence="4">
    <location>
        <begin position="216"/>
        <end position="235"/>
    </location>
</feature>
<dbReference type="InterPro" id="IPR036770">
    <property type="entry name" value="Ankyrin_rpt-contain_sf"/>
</dbReference>
<dbReference type="PROSITE" id="PS50297">
    <property type="entry name" value="ANK_REP_REGION"/>
    <property type="match status" value="1"/>
</dbReference>
<dbReference type="PROSITE" id="PS50088">
    <property type="entry name" value="ANK_REPEAT"/>
    <property type="match status" value="1"/>
</dbReference>
<keyword evidence="2 3" id="KW-0040">ANK repeat</keyword>
<evidence type="ECO:0000256" key="4">
    <source>
        <dbReference type="SAM" id="MobiDB-lite"/>
    </source>
</evidence>
<dbReference type="PANTHER" id="PTHR24189">
    <property type="entry name" value="MYOTROPHIN"/>
    <property type="match status" value="1"/>
</dbReference>
<evidence type="ECO:0000313" key="5">
    <source>
        <dbReference type="EMBL" id="KAK4135143.1"/>
    </source>
</evidence>
<proteinExistence type="predicted"/>
<dbReference type="SMART" id="SM00248">
    <property type="entry name" value="ANK"/>
    <property type="match status" value="2"/>
</dbReference>
<evidence type="ECO:0000256" key="3">
    <source>
        <dbReference type="PROSITE-ProRule" id="PRU00023"/>
    </source>
</evidence>
<accession>A0AAN6ZEP9</accession>
<feature type="repeat" description="ANK" evidence="3">
    <location>
        <begin position="267"/>
        <end position="299"/>
    </location>
</feature>
<dbReference type="EMBL" id="MU853407">
    <property type="protein sequence ID" value="KAK4135143.1"/>
    <property type="molecule type" value="Genomic_DNA"/>
</dbReference>
<dbReference type="InterPro" id="IPR050745">
    <property type="entry name" value="Multifunctional_regulatory"/>
</dbReference>
<dbReference type="AlphaFoldDB" id="A0AAN6ZEP9"/>
<evidence type="ECO:0000256" key="1">
    <source>
        <dbReference type="ARBA" id="ARBA00022737"/>
    </source>
</evidence>
<gene>
    <name evidence="5" type="ORF">BT67DRAFT_455782</name>
</gene>
<evidence type="ECO:0000256" key="2">
    <source>
        <dbReference type="ARBA" id="ARBA00023043"/>
    </source>
</evidence>
<feature type="compositionally biased region" description="Basic residues" evidence="4">
    <location>
        <begin position="216"/>
        <end position="230"/>
    </location>
</feature>
<name>A0AAN6ZEP9_9PEZI</name>
<dbReference type="SUPFAM" id="SSF48403">
    <property type="entry name" value="Ankyrin repeat"/>
    <property type="match status" value="1"/>
</dbReference>
<dbReference type="Proteomes" id="UP001304895">
    <property type="component" value="Unassembled WGS sequence"/>
</dbReference>
<feature type="region of interest" description="Disordered" evidence="4">
    <location>
        <begin position="1"/>
        <end position="45"/>
    </location>
</feature>
<protein>
    <recommendedName>
        <fullName evidence="7">Ankyrin repeat protein</fullName>
    </recommendedName>
</protein>
<keyword evidence="1" id="KW-0677">Repeat</keyword>
<evidence type="ECO:0000313" key="6">
    <source>
        <dbReference type="Proteomes" id="UP001304895"/>
    </source>
</evidence>
<dbReference type="PANTHER" id="PTHR24189:SF50">
    <property type="entry name" value="ANKYRIN REPEAT AND SOCS BOX PROTEIN 2"/>
    <property type="match status" value="1"/>
</dbReference>
<evidence type="ECO:0008006" key="7">
    <source>
        <dbReference type="Google" id="ProtNLM"/>
    </source>
</evidence>
<dbReference type="Pfam" id="PF12796">
    <property type="entry name" value="Ank_2"/>
    <property type="match status" value="1"/>
</dbReference>
<comment type="caution">
    <text evidence="5">The sequence shown here is derived from an EMBL/GenBank/DDBJ whole genome shotgun (WGS) entry which is preliminary data.</text>
</comment>
<reference evidence="5" key="1">
    <citation type="journal article" date="2023" name="Mol. Phylogenet. Evol.">
        <title>Genome-scale phylogeny and comparative genomics of the fungal order Sordariales.</title>
        <authorList>
            <person name="Hensen N."/>
            <person name="Bonometti L."/>
            <person name="Westerberg I."/>
            <person name="Brannstrom I.O."/>
            <person name="Guillou S."/>
            <person name="Cros-Aarteil S."/>
            <person name="Calhoun S."/>
            <person name="Haridas S."/>
            <person name="Kuo A."/>
            <person name="Mondo S."/>
            <person name="Pangilinan J."/>
            <person name="Riley R."/>
            <person name="LaButti K."/>
            <person name="Andreopoulos B."/>
            <person name="Lipzen A."/>
            <person name="Chen C."/>
            <person name="Yan M."/>
            <person name="Daum C."/>
            <person name="Ng V."/>
            <person name="Clum A."/>
            <person name="Steindorff A."/>
            <person name="Ohm R.A."/>
            <person name="Martin F."/>
            <person name="Silar P."/>
            <person name="Natvig D.O."/>
            <person name="Lalanne C."/>
            <person name="Gautier V."/>
            <person name="Ament-Velasquez S.L."/>
            <person name="Kruys A."/>
            <person name="Hutchinson M.I."/>
            <person name="Powell A.J."/>
            <person name="Barry K."/>
            <person name="Miller A.N."/>
            <person name="Grigoriev I.V."/>
            <person name="Debuchy R."/>
            <person name="Gladieux P."/>
            <person name="Hiltunen Thoren M."/>
            <person name="Johannesson H."/>
        </authorList>
    </citation>
    <scope>NUCLEOTIDE SEQUENCE</scope>
    <source>
        <strain evidence="5">CBS 123565</strain>
    </source>
</reference>
<keyword evidence="6" id="KW-1185">Reference proteome</keyword>
<sequence length="322" mass="34232">MAETATLTIRHHSPGLPSRKLHESRSDRTPWTPRTQHLKRPTRLRQPSCRELVSATDSLPAIHLHSNKCSCTKPDAQAQLQDAVLARKIATLTQTAQSLRTPKPQPKPTRSNMLSALSRLFSAPAPAPATRTPPTTTSGPLQADLCTSCATLDIHQVARYLMPGTPAAVAAQVHVDARSPRGTTPLAAVVRSPAARAYPRAQAAMGGPREEVVKGLRGRTRGSGSHRRDRGRTPENPVSALHLACNSAACTRALLDCGAAVDVKDGHGRTPLRRAADAGNADVVRLLVDAGAEISLPSHGITPSVSGDQKRGEVKVLVHSKI</sequence>
<organism evidence="5 6">
    <name type="scientific">Trichocladium antarcticum</name>
    <dbReference type="NCBI Taxonomy" id="1450529"/>
    <lineage>
        <taxon>Eukaryota</taxon>
        <taxon>Fungi</taxon>
        <taxon>Dikarya</taxon>
        <taxon>Ascomycota</taxon>
        <taxon>Pezizomycotina</taxon>
        <taxon>Sordariomycetes</taxon>
        <taxon>Sordariomycetidae</taxon>
        <taxon>Sordariales</taxon>
        <taxon>Chaetomiaceae</taxon>
        <taxon>Trichocladium</taxon>
    </lineage>
</organism>
<dbReference type="InterPro" id="IPR002110">
    <property type="entry name" value="Ankyrin_rpt"/>
</dbReference>
<reference evidence="5" key="2">
    <citation type="submission" date="2023-05" db="EMBL/GenBank/DDBJ databases">
        <authorList>
            <consortium name="Lawrence Berkeley National Laboratory"/>
            <person name="Steindorff A."/>
            <person name="Hensen N."/>
            <person name="Bonometti L."/>
            <person name="Westerberg I."/>
            <person name="Brannstrom I.O."/>
            <person name="Guillou S."/>
            <person name="Cros-Aarteil S."/>
            <person name="Calhoun S."/>
            <person name="Haridas S."/>
            <person name="Kuo A."/>
            <person name="Mondo S."/>
            <person name="Pangilinan J."/>
            <person name="Riley R."/>
            <person name="Labutti K."/>
            <person name="Andreopoulos B."/>
            <person name="Lipzen A."/>
            <person name="Chen C."/>
            <person name="Yanf M."/>
            <person name="Daum C."/>
            <person name="Ng V."/>
            <person name="Clum A."/>
            <person name="Ohm R."/>
            <person name="Martin F."/>
            <person name="Silar P."/>
            <person name="Natvig D."/>
            <person name="Lalanne C."/>
            <person name="Gautier V."/>
            <person name="Ament-Velasquez S.L."/>
            <person name="Kruys A."/>
            <person name="Hutchinson M.I."/>
            <person name="Powell A.J."/>
            <person name="Barry K."/>
            <person name="Miller A.N."/>
            <person name="Grigoriev I.V."/>
            <person name="Debuchy R."/>
            <person name="Gladieux P."/>
            <person name="Thoren M.H."/>
            <person name="Johannesson H."/>
        </authorList>
    </citation>
    <scope>NUCLEOTIDE SEQUENCE</scope>
    <source>
        <strain evidence="5">CBS 123565</strain>
    </source>
</reference>
<dbReference type="Gene3D" id="1.25.40.20">
    <property type="entry name" value="Ankyrin repeat-containing domain"/>
    <property type="match status" value="1"/>
</dbReference>